<dbReference type="GO" id="GO:0005096">
    <property type="term" value="F:GTPase activator activity"/>
    <property type="evidence" value="ECO:0007669"/>
    <property type="project" value="UniProtKB-KW"/>
</dbReference>
<evidence type="ECO:0000256" key="2">
    <source>
        <dbReference type="ARBA" id="ARBA00022517"/>
    </source>
</evidence>
<feature type="region of interest" description="Disordered" evidence="4">
    <location>
        <begin position="30"/>
        <end position="104"/>
    </location>
</feature>
<feature type="compositionally biased region" description="Low complexity" evidence="4">
    <location>
        <begin position="74"/>
        <end position="87"/>
    </location>
</feature>
<comment type="function">
    <text evidence="3">A GTPase-activating protein (GAP) that modifies Der/EngA GTPase function. May play a role in ribosome biogenesis.</text>
</comment>
<feature type="region of interest" description="Disordered" evidence="4">
    <location>
        <begin position="160"/>
        <end position="208"/>
    </location>
</feature>
<dbReference type="GO" id="GO:0042254">
    <property type="term" value="P:ribosome biogenesis"/>
    <property type="evidence" value="ECO:0007669"/>
    <property type="project" value="UniProtKB-KW"/>
</dbReference>
<dbReference type="AlphaFoldDB" id="A0A552X1G1"/>
<dbReference type="HAMAP" id="MF_01058">
    <property type="entry name" value="GAP_YihI"/>
    <property type="match status" value="1"/>
</dbReference>
<reference evidence="5 6" key="1">
    <citation type="submission" date="2019-07" db="EMBL/GenBank/DDBJ databases">
        <authorList>
            <person name="Yang M."/>
            <person name="Zhao D."/>
            <person name="Xiang H."/>
        </authorList>
    </citation>
    <scope>NUCLEOTIDE SEQUENCE [LARGE SCALE GENOMIC DNA]</scope>
    <source>
        <strain evidence="5 6">IM1326</strain>
    </source>
</reference>
<comment type="subunit">
    <text evidence="3">Interacts with Der.</text>
</comment>
<dbReference type="InterPro" id="IPR007336">
    <property type="entry name" value="YihI"/>
</dbReference>
<dbReference type="Pfam" id="PF04220">
    <property type="entry name" value="YihI"/>
    <property type="match status" value="1"/>
</dbReference>
<evidence type="ECO:0000256" key="1">
    <source>
        <dbReference type="ARBA" id="ARBA00022468"/>
    </source>
</evidence>
<evidence type="ECO:0000313" key="6">
    <source>
        <dbReference type="Proteomes" id="UP000320359"/>
    </source>
</evidence>
<feature type="compositionally biased region" description="Acidic residues" evidence="4">
    <location>
        <begin position="160"/>
        <end position="187"/>
    </location>
</feature>
<accession>A0A552X1G1</accession>
<organism evidence="5 6">
    <name type="scientific">Aliidiomarina halalkaliphila</name>
    <dbReference type="NCBI Taxonomy" id="2593535"/>
    <lineage>
        <taxon>Bacteria</taxon>
        <taxon>Pseudomonadati</taxon>
        <taxon>Pseudomonadota</taxon>
        <taxon>Gammaproteobacteria</taxon>
        <taxon>Alteromonadales</taxon>
        <taxon>Idiomarinaceae</taxon>
        <taxon>Aliidiomarina</taxon>
    </lineage>
</organism>
<dbReference type="OrthoDB" id="5677577at2"/>
<keyword evidence="1 3" id="KW-0343">GTPase activation</keyword>
<sequence>MLLVLMCRGAEYARIYEDYVFSWKRLNMTRQKKTRKSGPLALRKAERPEAKQQKGKAGKDKGKGLPSGARYAVGKPSSAGTAGAASKADPRHGSKKPIALKVKPKAMSPEKEFEWIENDQKLQGLLAQLENGIVLNKNDQAYVDTQLARYQELADRLGIEIDDSDDDEDWEYDTSDMLDEALEEDPDFDRGAEFDSGFDSDTDSNERK</sequence>
<comment type="similarity">
    <text evidence="3">Belongs to the YihI family.</text>
</comment>
<name>A0A552X1G1_9GAMM</name>
<comment type="caution">
    <text evidence="5">The sequence shown here is derived from an EMBL/GenBank/DDBJ whole genome shotgun (WGS) entry which is preliminary data.</text>
</comment>
<evidence type="ECO:0000256" key="4">
    <source>
        <dbReference type="SAM" id="MobiDB-lite"/>
    </source>
</evidence>
<proteinExistence type="inferred from homology"/>
<keyword evidence="2 3" id="KW-0690">Ribosome biogenesis</keyword>
<dbReference type="Proteomes" id="UP000320359">
    <property type="component" value="Unassembled WGS sequence"/>
</dbReference>
<protein>
    <recommendedName>
        <fullName evidence="3">Der GTPase-activating protein YihI</fullName>
    </recommendedName>
</protein>
<feature type="compositionally biased region" description="Basic and acidic residues" evidence="4">
    <location>
        <begin position="43"/>
        <end position="63"/>
    </location>
</feature>
<evidence type="ECO:0000256" key="3">
    <source>
        <dbReference type="HAMAP-Rule" id="MF_01058"/>
    </source>
</evidence>
<evidence type="ECO:0000313" key="5">
    <source>
        <dbReference type="EMBL" id="TRW48786.1"/>
    </source>
</evidence>
<dbReference type="EMBL" id="VJWL01000002">
    <property type="protein sequence ID" value="TRW48786.1"/>
    <property type="molecule type" value="Genomic_DNA"/>
</dbReference>
<dbReference type="NCBIfam" id="NF003560">
    <property type="entry name" value="PRK05244.1-1"/>
    <property type="match status" value="1"/>
</dbReference>
<gene>
    <name evidence="3" type="primary">yihI</name>
    <name evidence="5" type="ORF">FM042_07320</name>
</gene>
<keyword evidence="6" id="KW-1185">Reference proteome</keyword>
<feature type="compositionally biased region" description="Acidic residues" evidence="4">
    <location>
        <begin position="196"/>
        <end position="208"/>
    </location>
</feature>